<dbReference type="Proteomes" id="UP000217790">
    <property type="component" value="Unassembled WGS sequence"/>
</dbReference>
<dbReference type="STRING" id="47427.A0A2H3E2B8"/>
<proteinExistence type="predicted"/>
<organism evidence="1 2">
    <name type="scientific">Armillaria gallica</name>
    <name type="common">Bulbous honey fungus</name>
    <name type="synonym">Armillaria bulbosa</name>
    <dbReference type="NCBI Taxonomy" id="47427"/>
    <lineage>
        <taxon>Eukaryota</taxon>
        <taxon>Fungi</taxon>
        <taxon>Dikarya</taxon>
        <taxon>Basidiomycota</taxon>
        <taxon>Agaricomycotina</taxon>
        <taxon>Agaricomycetes</taxon>
        <taxon>Agaricomycetidae</taxon>
        <taxon>Agaricales</taxon>
        <taxon>Marasmiineae</taxon>
        <taxon>Physalacriaceae</taxon>
        <taxon>Armillaria</taxon>
    </lineage>
</organism>
<evidence type="ECO:0008006" key="3">
    <source>
        <dbReference type="Google" id="ProtNLM"/>
    </source>
</evidence>
<name>A0A2H3E2B8_ARMGA</name>
<dbReference type="SUPFAM" id="SSF51971">
    <property type="entry name" value="Nucleotide-binding domain"/>
    <property type="match status" value="1"/>
</dbReference>
<dbReference type="OrthoDB" id="3032718at2759"/>
<accession>A0A2H3E2B8</accession>
<protein>
    <recommendedName>
        <fullName evidence="3">FAD/NAD(P)-binding domain-containing protein</fullName>
    </recommendedName>
</protein>
<sequence>MLLDDDGQAEKMLMGDPSVRAGPDGFGHGTVEVMNRIACQVKQLGAEVRCSTTAVFSATQPGSPATPRAIVSAPADSPYSRVTEIFDELVVATGSFSTPIVDVPSFATSQQDVIVVGASKPILDTVERLALNSYCVTLVLRNPPYLAPPAAKDPKTGAPADVAGADGTRLSTSHVPYFNYPMTGLRSTGGLVASLFRIIVHTTG</sequence>
<evidence type="ECO:0000313" key="1">
    <source>
        <dbReference type="EMBL" id="PBL00471.1"/>
    </source>
</evidence>
<keyword evidence="2" id="KW-1185">Reference proteome</keyword>
<dbReference type="AlphaFoldDB" id="A0A2H3E2B8"/>
<gene>
    <name evidence="1" type="ORF">ARMGADRAFT_1024443</name>
</gene>
<reference evidence="2" key="1">
    <citation type="journal article" date="2017" name="Nat. Ecol. Evol.">
        <title>Genome expansion and lineage-specific genetic innovations in the forest pathogenic fungi Armillaria.</title>
        <authorList>
            <person name="Sipos G."/>
            <person name="Prasanna A.N."/>
            <person name="Walter M.C."/>
            <person name="O'Connor E."/>
            <person name="Balint B."/>
            <person name="Krizsan K."/>
            <person name="Kiss B."/>
            <person name="Hess J."/>
            <person name="Varga T."/>
            <person name="Slot J."/>
            <person name="Riley R."/>
            <person name="Boka B."/>
            <person name="Rigling D."/>
            <person name="Barry K."/>
            <person name="Lee J."/>
            <person name="Mihaltcheva S."/>
            <person name="LaButti K."/>
            <person name="Lipzen A."/>
            <person name="Waldron R."/>
            <person name="Moloney N.M."/>
            <person name="Sperisen C."/>
            <person name="Kredics L."/>
            <person name="Vagvoelgyi C."/>
            <person name="Patrignani A."/>
            <person name="Fitzpatrick D."/>
            <person name="Nagy I."/>
            <person name="Doyle S."/>
            <person name="Anderson J.B."/>
            <person name="Grigoriev I.V."/>
            <person name="Gueldener U."/>
            <person name="Muensterkoetter M."/>
            <person name="Nagy L.G."/>
        </authorList>
    </citation>
    <scope>NUCLEOTIDE SEQUENCE [LARGE SCALE GENOMIC DNA]</scope>
    <source>
        <strain evidence="2">Ar21-2</strain>
    </source>
</reference>
<dbReference type="InParanoid" id="A0A2H3E2B8"/>
<evidence type="ECO:0000313" key="2">
    <source>
        <dbReference type="Proteomes" id="UP000217790"/>
    </source>
</evidence>
<dbReference type="EMBL" id="KZ293646">
    <property type="protein sequence ID" value="PBL00471.1"/>
    <property type="molecule type" value="Genomic_DNA"/>
</dbReference>